<evidence type="ECO:0000256" key="1">
    <source>
        <dbReference type="SAM" id="MobiDB-lite"/>
    </source>
</evidence>
<dbReference type="Proteomes" id="UP000653454">
    <property type="component" value="Unassembled WGS sequence"/>
</dbReference>
<dbReference type="AlphaFoldDB" id="A0A8S4DX19"/>
<keyword evidence="4" id="KW-1185">Reference proteome</keyword>
<feature type="region of interest" description="Disordered" evidence="1">
    <location>
        <begin position="48"/>
        <end position="69"/>
    </location>
</feature>
<organism evidence="3 4">
    <name type="scientific">Plutella xylostella</name>
    <name type="common">Diamondback moth</name>
    <name type="synonym">Plutella maculipennis</name>
    <dbReference type="NCBI Taxonomy" id="51655"/>
    <lineage>
        <taxon>Eukaryota</taxon>
        <taxon>Metazoa</taxon>
        <taxon>Ecdysozoa</taxon>
        <taxon>Arthropoda</taxon>
        <taxon>Hexapoda</taxon>
        <taxon>Insecta</taxon>
        <taxon>Pterygota</taxon>
        <taxon>Neoptera</taxon>
        <taxon>Endopterygota</taxon>
        <taxon>Lepidoptera</taxon>
        <taxon>Glossata</taxon>
        <taxon>Ditrysia</taxon>
        <taxon>Yponomeutoidea</taxon>
        <taxon>Plutellidae</taxon>
        <taxon>Plutella</taxon>
    </lineage>
</organism>
<accession>A0A8S4DX19</accession>
<keyword evidence="2" id="KW-0732">Signal</keyword>
<dbReference type="EMBL" id="CAJHNJ030000009">
    <property type="protein sequence ID" value="CAG9105988.1"/>
    <property type="molecule type" value="Genomic_DNA"/>
</dbReference>
<protein>
    <submittedName>
        <fullName evidence="3">(diamondback moth) hypothetical protein</fullName>
    </submittedName>
</protein>
<feature type="chain" id="PRO_5035881453" evidence="2">
    <location>
        <begin position="22"/>
        <end position="367"/>
    </location>
</feature>
<evidence type="ECO:0000313" key="3">
    <source>
        <dbReference type="EMBL" id="CAG9105988.1"/>
    </source>
</evidence>
<sequence>MNDQRHLAHLLIINIRVTVLGISGSVPAHATLAQLSAAAPHVFGPHLTVNFTPHQPENPSTTWEGASETTPASSFGAVLREFGACGGLALMAARLPRPRPAPLPAPRPARPDHDDWVKLDDPYEEVVELGVGSGSSSSDEASCGGVPPHALLALGLLLKLPGYAAALLDEGARAVHLLRLLLGVTHDEDGRSIVVGGTNGSGSWSLGTLPFVVVARQLEASPLDSARGVALRRALLTSGTVRLLLACLAVFTHHHEADGDSIPPWWLLTSGTVRLLLVCLAVFTHHHEADGDNSQGSNGSGKTEAEKSQLYWAKGTGFGTGSTQQSWNVEQALVRQRTEEHHATALMQVCAGRLTRESLSERAGSTQ</sequence>
<proteinExistence type="predicted"/>
<feature type="signal peptide" evidence="2">
    <location>
        <begin position="1"/>
        <end position="21"/>
    </location>
</feature>
<reference evidence="3" key="1">
    <citation type="submission" date="2020-11" db="EMBL/GenBank/DDBJ databases">
        <authorList>
            <person name="Whiteford S."/>
        </authorList>
    </citation>
    <scope>NUCLEOTIDE SEQUENCE</scope>
</reference>
<name>A0A8S4DX19_PLUXY</name>
<evidence type="ECO:0000256" key="2">
    <source>
        <dbReference type="SAM" id="SignalP"/>
    </source>
</evidence>
<comment type="caution">
    <text evidence="3">The sequence shown here is derived from an EMBL/GenBank/DDBJ whole genome shotgun (WGS) entry which is preliminary data.</text>
</comment>
<gene>
    <name evidence="3" type="ORF">PLXY2_LOCUS3534</name>
</gene>
<evidence type="ECO:0000313" key="4">
    <source>
        <dbReference type="Proteomes" id="UP000653454"/>
    </source>
</evidence>
<feature type="compositionally biased region" description="Polar residues" evidence="1">
    <location>
        <begin position="49"/>
        <end position="69"/>
    </location>
</feature>